<protein>
    <submittedName>
        <fullName evidence="6">AraC family transcriptional regulator</fullName>
    </submittedName>
</protein>
<reference evidence="6 7" key="1">
    <citation type="submission" date="2018-12" db="EMBL/GenBank/DDBJ databases">
        <title>Glycomyces sp. YIM 121974 draft genome.</title>
        <authorList>
            <person name="Li Q."/>
        </authorList>
    </citation>
    <scope>NUCLEOTIDE SEQUENCE [LARGE SCALE GENOMIC DNA]</scope>
    <source>
        <strain evidence="6 7">YIM 121974</strain>
    </source>
</reference>
<dbReference type="Pfam" id="PF20240">
    <property type="entry name" value="DUF6597"/>
    <property type="match status" value="1"/>
</dbReference>
<dbReference type="EMBL" id="RSEB01000004">
    <property type="protein sequence ID" value="RRR98351.1"/>
    <property type="molecule type" value="Genomic_DNA"/>
</dbReference>
<dbReference type="Gene3D" id="1.10.10.60">
    <property type="entry name" value="Homeodomain-like"/>
    <property type="match status" value="1"/>
</dbReference>
<sequence length="247" mass="25919">MDTAPAYEERPAPAAARDWSPCLWVRRAPAAEAVRIVPDACTDLLWRAGRLEIAGPDTGPRATVLAPGEVIAGVRLRPGAARVLLGPVPATAVRDAQPLLADLHPGDAAGLAAAAAAETDPWRIAALLAAALAARPYGPDPVALAAARALDRARPPRLPVLARDLGFSERQLRRRVEDAAGYGPKTLEQVLRFRRATAAAGAEGRPAWARIAAETGYADQAHLSRQVRRWSGRPPTATPGPPTPAAS</sequence>
<evidence type="ECO:0000313" key="7">
    <source>
        <dbReference type="Proteomes" id="UP000277256"/>
    </source>
</evidence>
<feature type="compositionally biased region" description="Pro residues" evidence="4">
    <location>
        <begin position="236"/>
        <end position="247"/>
    </location>
</feature>
<dbReference type="InterPro" id="IPR018060">
    <property type="entry name" value="HTH_AraC"/>
</dbReference>
<keyword evidence="3" id="KW-0804">Transcription</keyword>
<evidence type="ECO:0000256" key="2">
    <source>
        <dbReference type="ARBA" id="ARBA00023125"/>
    </source>
</evidence>
<name>A0A426UVZ6_9ACTN</name>
<dbReference type="RefSeq" id="WP_125248660.1">
    <property type="nucleotide sequence ID" value="NZ_RSEB01000004.1"/>
</dbReference>
<dbReference type="Proteomes" id="UP000277256">
    <property type="component" value="Unassembled WGS sequence"/>
</dbReference>
<dbReference type="GO" id="GO:0003700">
    <property type="term" value="F:DNA-binding transcription factor activity"/>
    <property type="evidence" value="ECO:0007669"/>
    <property type="project" value="InterPro"/>
</dbReference>
<feature type="domain" description="HTH araC/xylS-type" evidence="5">
    <location>
        <begin position="140"/>
        <end position="241"/>
    </location>
</feature>
<keyword evidence="1" id="KW-0805">Transcription regulation</keyword>
<evidence type="ECO:0000259" key="5">
    <source>
        <dbReference type="PROSITE" id="PS01124"/>
    </source>
</evidence>
<dbReference type="InterPro" id="IPR050204">
    <property type="entry name" value="AraC_XylS_family_regulators"/>
</dbReference>
<organism evidence="6 7">
    <name type="scientific">Glycomyces terrestris</name>
    <dbReference type="NCBI Taxonomy" id="2493553"/>
    <lineage>
        <taxon>Bacteria</taxon>
        <taxon>Bacillati</taxon>
        <taxon>Actinomycetota</taxon>
        <taxon>Actinomycetes</taxon>
        <taxon>Glycomycetales</taxon>
        <taxon>Glycomycetaceae</taxon>
        <taxon>Glycomyces</taxon>
    </lineage>
</organism>
<evidence type="ECO:0000256" key="3">
    <source>
        <dbReference type="ARBA" id="ARBA00023163"/>
    </source>
</evidence>
<dbReference type="OrthoDB" id="9815799at2"/>
<dbReference type="AlphaFoldDB" id="A0A426UVZ6"/>
<gene>
    <name evidence="6" type="ORF">EIW28_15730</name>
</gene>
<keyword evidence="7" id="KW-1185">Reference proteome</keyword>
<dbReference type="Pfam" id="PF12833">
    <property type="entry name" value="HTH_18"/>
    <property type="match status" value="1"/>
</dbReference>
<evidence type="ECO:0000313" key="6">
    <source>
        <dbReference type="EMBL" id="RRR98351.1"/>
    </source>
</evidence>
<feature type="region of interest" description="Disordered" evidence="4">
    <location>
        <begin position="222"/>
        <end position="247"/>
    </location>
</feature>
<dbReference type="PROSITE" id="PS01124">
    <property type="entry name" value="HTH_ARAC_FAMILY_2"/>
    <property type="match status" value="1"/>
</dbReference>
<dbReference type="PANTHER" id="PTHR46796">
    <property type="entry name" value="HTH-TYPE TRANSCRIPTIONAL ACTIVATOR RHAS-RELATED"/>
    <property type="match status" value="1"/>
</dbReference>
<keyword evidence="2" id="KW-0238">DNA-binding</keyword>
<evidence type="ECO:0000256" key="1">
    <source>
        <dbReference type="ARBA" id="ARBA00023015"/>
    </source>
</evidence>
<accession>A0A426UVZ6</accession>
<comment type="caution">
    <text evidence="6">The sequence shown here is derived from an EMBL/GenBank/DDBJ whole genome shotgun (WGS) entry which is preliminary data.</text>
</comment>
<evidence type="ECO:0000256" key="4">
    <source>
        <dbReference type="SAM" id="MobiDB-lite"/>
    </source>
</evidence>
<proteinExistence type="predicted"/>
<dbReference type="PANTHER" id="PTHR46796:SF15">
    <property type="entry name" value="BLL1074 PROTEIN"/>
    <property type="match status" value="1"/>
</dbReference>
<dbReference type="SMART" id="SM00342">
    <property type="entry name" value="HTH_ARAC"/>
    <property type="match status" value="1"/>
</dbReference>
<dbReference type="GO" id="GO:0043565">
    <property type="term" value="F:sequence-specific DNA binding"/>
    <property type="evidence" value="ECO:0007669"/>
    <property type="project" value="InterPro"/>
</dbReference>
<dbReference type="InterPro" id="IPR046532">
    <property type="entry name" value="DUF6597"/>
</dbReference>